<reference evidence="1" key="2">
    <citation type="submission" date="2022-01" db="EMBL/GenBank/DDBJ databases">
        <authorList>
            <person name="Yamashiro T."/>
            <person name="Shiraishi A."/>
            <person name="Satake H."/>
            <person name="Nakayama K."/>
        </authorList>
    </citation>
    <scope>NUCLEOTIDE SEQUENCE</scope>
</reference>
<dbReference type="PANTHER" id="PTHR47150">
    <property type="entry name" value="OS12G0169200 PROTEIN"/>
    <property type="match status" value="1"/>
</dbReference>
<name>A0ABQ4WSJ6_9ASTR</name>
<evidence type="ECO:0000313" key="1">
    <source>
        <dbReference type="EMBL" id="GJS55793.1"/>
    </source>
</evidence>
<accession>A0ABQ4WSJ6</accession>
<reference evidence="1" key="1">
    <citation type="journal article" date="2022" name="Int. J. Mol. Sci.">
        <title>Draft Genome of Tanacetum Coccineum: Genomic Comparison of Closely Related Tanacetum-Family Plants.</title>
        <authorList>
            <person name="Yamashiro T."/>
            <person name="Shiraishi A."/>
            <person name="Nakayama K."/>
            <person name="Satake H."/>
        </authorList>
    </citation>
    <scope>NUCLEOTIDE SEQUENCE</scope>
</reference>
<proteinExistence type="predicted"/>
<dbReference type="EMBL" id="BQNB010008892">
    <property type="protein sequence ID" value="GJS55793.1"/>
    <property type="molecule type" value="Genomic_DNA"/>
</dbReference>
<keyword evidence="2" id="KW-1185">Reference proteome</keyword>
<gene>
    <name evidence="1" type="ORF">Tco_0629155</name>
</gene>
<dbReference type="InterPro" id="IPR006912">
    <property type="entry name" value="Harbinger_derived_prot"/>
</dbReference>
<organism evidence="1 2">
    <name type="scientific">Tanacetum coccineum</name>
    <dbReference type="NCBI Taxonomy" id="301880"/>
    <lineage>
        <taxon>Eukaryota</taxon>
        <taxon>Viridiplantae</taxon>
        <taxon>Streptophyta</taxon>
        <taxon>Embryophyta</taxon>
        <taxon>Tracheophyta</taxon>
        <taxon>Spermatophyta</taxon>
        <taxon>Magnoliopsida</taxon>
        <taxon>eudicotyledons</taxon>
        <taxon>Gunneridae</taxon>
        <taxon>Pentapetalae</taxon>
        <taxon>asterids</taxon>
        <taxon>campanulids</taxon>
        <taxon>Asterales</taxon>
        <taxon>Asteraceae</taxon>
        <taxon>Asteroideae</taxon>
        <taxon>Anthemideae</taxon>
        <taxon>Anthemidinae</taxon>
        <taxon>Tanacetum</taxon>
    </lineage>
</organism>
<comment type="caution">
    <text evidence="1">The sequence shown here is derived from an EMBL/GenBank/DDBJ whole genome shotgun (WGS) entry which is preliminary data.</text>
</comment>
<dbReference type="Pfam" id="PF04827">
    <property type="entry name" value="Plant_tran"/>
    <property type="match status" value="1"/>
</dbReference>
<sequence>MVAAWHAFFGVAGSNNDVNILCQSPVLNDLKVGKAPEVPFVANDVTYKWGYYLTDGIYPEWAMLMKSISQPGTPARSRSLKRITHLMYTCIMLHNMIRKEKGKAISPDFYPEEQHREDDPVRSAQDRLRVIREIHDEETHLNLKADLVEHIWHRTNAN</sequence>
<dbReference type="PANTHER" id="PTHR47150:SF5">
    <property type="entry name" value="OS07G0546750 PROTEIN"/>
    <property type="match status" value="1"/>
</dbReference>
<evidence type="ECO:0000313" key="2">
    <source>
        <dbReference type="Proteomes" id="UP001151760"/>
    </source>
</evidence>
<protein>
    <submittedName>
        <fullName evidence="1">ALP1-like protein</fullName>
    </submittedName>
</protein>
<dbReference type="Proteomes" id="UP001151760">
    <property type="component" value="Unassembled WGS sequence"/>
</dbReference>